<evidence type="ECO:0000313" key="5">
    <source>
        <dbReference type="EMBL" id="OGH94338.1"/>
    </source>
</evidence>
<dbReference type="PANTHER" id="PTHR34298">
    <property type="entry name" value="SEGREGATION AND CONDENSATION PROTEIN B"/>
    <property type="match status" value="1"/>
</dbReference>
<reference evidence="5 6" key="1">
    <citation type="journal article" date="2016" name="Nat. Commun.">
        <title>Thousands of microbial genomes shed light on interconnected biogeochemical processes in an aquifer system.</title>
        <authorList>
            <person name="Anantharaman K."/>
            <person name="Brown C.T."/>
            <person name="Hug L.A."/>
            <person name="Sharon I."/>
            <person name="Castelle C.J."/>
            <person name="Probst A.J."/>
            <person name="Thomas B.C."/>
            <person name="Singh A."/>
            <person name="Wilkins M.J."/>
            <person name="Karaoz U."/>
            <person name="Brodie E.L."/>
            <person name="Williams K.H."/>
            <person name="Hubbard S.S."/>
            <person name="Banfield J.F."/>
        </authorList>
    </citation>
    <scope>NUCLEOTIDE SEQUENCE [LARGE SCALE GENOMIC DNA]</scope>
</reference>
<evidence type="ECO:0000256" key="4">
    <source>
        <dbReference type="ARBA" id="ARBA00023306"/>
    </source>
</evidence>
<dbReference type="InterPro" id="IPR005234">
    <property type="entry name" value="ScpB_csome_segregation"/>
</dbReference>
<dbReference type="SUPFAM" id="SSF46785">
    <property type="entry name" value="Winged helix' DNA-binding domain"/>
    <property type="match status" value="2"/>
</dbReference>
<sequence>MLISQLESILFVASKPLALKKLAKVLNVSGEDVATALADLRAKHNTPESGITIIENNDEYQMVANPDNQTVAENFIKAEVSGELTRPQLETLTVISYCGPITKPELEQIRGVNCALILRNLMMRGLVKEQDSSTNLLPTYEVTMDYLRHLGLNALTDLPDYATLHNHEFVATALEVKTEN</sequence>
<dbReference type="GO" id="GO:0051304">
    <property type="term" value="P:chromosome separation"/>
    <property type="evidence" value="ECO:0007669"/>
    <property type="project" value="InterPro"/>
</dbReference>
<dbReference type="Pfam" id="PF04079">
    <property type="entry name" value="SMC_ScpB"/>
    <property type="match status" value="1"/>
</dbReference>
<proteinExistence type="predicted"/>
<name>A0A1F6PDZ4_9BACT</name>
<accession>A0A1F6PDZ4</accession>
<evidence type="ECO:0000256" key="3">
    <source>
        <dbReference type="ARBA" id="ARBA00022829"/>
    </source>
</evidence>
<keyword evidence="1" id="KW-0963">Cytoplasm</keyword>
<protein>
    <submittedName>
        <fullName evidence="5">SMC-Scp complex subunit ScpB</fullName>
    </submittedName>
</protein>
<dbReference type="AlphaFoldDB" id="A0A1F6PDZ4"/>
<keyword evidence="2" id="KW-0132">Cell division</keyword>
<dbReference type="Proteomes" id="UP000178254">
    <property type="component" value="Unassembled WGS sequence"/>
</dbReference>
<dbReference type="PANTHER" id="PTHR34298:SF2">
    <property type="entry name" value="SEGREGATION AND CONDENSATION PROTEIN B"/>
    <property type="match status" value="1"/>
</dbReference>
<evidence type="ECO:0000256" key="2">
    <source>
        <dbReference type="ARBA" id="ARBA00022618"/>
    </source>
</evidence>
<organism evidence="5 6">
    <name type="scientific">Candidatus Magasanikbacteria bacterium RIFOXYD2_FULL_41_14</name>
    <dbReference type="NCBI Taxonomy" id="1798709"/>
    <lineage>
        <taxon>Bacteria</taxon>
        <taxon>Candidatus Magasanikiibacteriota</taxon>
    </lineage>
</organism>
<evidence type="ECO:0000313" key="6">
    <source>
        <dbReference type="Proteomes" id="UP000178254"/>
    </source>
</evidence>
<dbReference type="GO" id="GO:0051301">
    <property type="term" value="P:cell division"/>
    <property type="evidence" value="ECO:0007669"/>
    <property type="project" value="UniProtKB-KW"/>
</dbReference>
<gene>
    <name evidence="5" type="ORF">A2538_00840</name>
</gene>
<dbReference type="EMBL" id="MFRE01000009">
    <property type="protein sequence ID" value="OGH94338.1"/>
    <property type="molecule type" value="Genomic_DNA"/>
</dbReference>
<dbReference type="STRING" id="1798709.A2538_00840"/>
<dbReference type="Gene3D" id="1.10.10.10">
    <property type="entry name" value="Winged helix-like DNA-binding domain superfamily/Winged helix DNA-binding domain"/>
    <property type="match status" value="2"/>
</dbReference>
<dbReference type="InterPro" id="IPR036390">
    <property type="entry name" value="WH_DNA-bd_sf"/>
</dbReference>
<evidence type="ECO:0000256" key="1">
    <source>
        <dbReference type="ARBA" id="ARBA00022490"/>
    </source>
</evidence>
<comment type="caution">
    <text evidence="5">The sequence shown here is derived from an EMBL/GenBank/DDBJ whole genome shotgun (WGS) entry which is preliminary data.</text>
</comment>
<keyword evidence="3" id="KW-0159">Chromosome partition</keyword>
<dbReference type="InterPro" id="IPR036388">
    <property type="entry name" value="WH-like_DNA-bd_sf"/>
</dbReference>
<keyword evidence="4" id="KW-0131">Cell cycle</keyword>
<dbReference type="NCBIfam" id="TIGR00281">
    <property type="entry name" value="SMC-Scp complex subunit ScpB"/>
    <property type="match status" value="1"/>
</dbReference>